<dbReference type="PANTHER" id="PTHR22545:SF0">
    <property type="entry name" value="CENTROSOMAL PROTEIN OF 95 KDA"/>
    <property type="match status" value="1"/>
</dbReference>
<feature type="compositionally biased region" description="Low complexity" evidence="1">
    <location>
        <begin position="566"/>
        <end position="616"/>
    </location>
</feature>
<organism evidence="4">
    <name type="scientific">Volvox carteri f. nagariensis</name>
    <dbReference type="NCBI Taxonomy" id="3068"/>
    <lineage>
        <taxon>Eukaryota</taxon>
        <taxon>Viridiplantae</taxon>
        <taxon>Chlorophyta</taxon>
        <taxon>core chlorophytes</taxon>
        <taxon>Chlorophyceae</taxon>
        <taxon>CS clade</taxon>
        <taxon>Chlamydomonadales</taxon>
        <taxon>Volvocaceae</taxon>
        <taxon>Volvox</taxon>
    </lineage>
</organism>
<feature type="compositionally biased region" description="Basic and acidic residues" evidence="1">
    <location>
        <begin position="329"/>
        <end position="341"/>
    </location>
</feature>
<dbReference type="GO" id="GO:0000922">
    <property type="term" value="C:spindle pole"/>
    <property type="evidence" value="ECO:0007669"/>
    <property type="project" value="InterPro"/>
</dbReference>
<accession>D8TN47</accession>
<dbReference type="InterPro" id="IPR044039">
    <property type="entry name" value="DUF5745"/>
</dbReference>
<feature type="region of interest" description="Disordered" evidence="1">
    <location>
        <begin position="566"/>
        <end position="640"/>
    </location>
</feature>
<evidence type="ECO:0000313" key="4">
    <source>
        <dbReference type="Proteomes" id="UP000001058"/>
    </source>
</evidence>
<dbReference type="InParanoid" id="D8TN47"/>
<feature type="compositionally biased region" description="Basic and acidic residues" evidence="1">
    <location>
        <begin position="263"/>
        <end position="278"/>
    </location>
</feature>
<reference evidence="3 4" key="1">
    <citation type="journal article" date="2010" name="Science">
        <title>Genomic analysis of organismal complexity in the multicellular green alga Volvox carteri.</title>
        <authorList>
            <person name="Prochnik S.E."/>
            <person name="Umen J."/>
            <person name="Nedelcu A.M."/>
            <person name="Hallmann A."/>
            <person name="Miller S.M."/>
            <person name="Nishii I."/>
            <person name="Ferris P."/>
            <person name="Kuo A."/>
            <person name="Mitros T."/>
            <person name="Fritz-Laylin L.K."/>
            <person name="Hellsten U."/>
            <person name="Chapman J."/>
            <person name="Simakov O."/>
            <person name="Rensing S.A."/>
            <person name="Terry A."/>
            <person name="Pangilinan J."/>
            <person name="Kapitonov V."/>
            <person name="Jurka J."/>
            <person name="Salamov A."/>
            <person name="Shapiro H."/>
            <person name="Schmutz J."/>
            <person name="Grimwood J."/>
            <person name="Lindquist E."/>
            <person name="Lucas S."/>
            <person name="Grigoriev I.V."/>
            <person name="Schmitt R."/>
            <person name="Kirk D."/>
            <person name="Rokhsar D.S."/>
        </authorList>
    </citation>
    <scope>NUCLEOTIDE SEQUENCE [LARGE SCALE GENOMIC DNA]</scope>
    <source>
        <strain evidence="4">f. Nagariensis / Eve</strain>
    </source>
</reference>
<dbReference type="RefSeq" id="XP_002947939.1">
    <property type="nucleotide sequence ID" value="XM_002947893.1"/>
</dbReference>
<evidence type="ECO:0000259" key="2">
    <source>
        <dbReference type="Pfam" id="PF19016"/>
    </source>
</evidence>
<feature type="compositionally biased region" description="Basic residues" evidence="1">
    <location>
        <begin position="296"/>
        <end position="308"/>
    </location>
</feature>
<dbReference type="eggNOG" id="ENOG502SGB7">
    <property type="taxonomic scope" value="Eukaryota"/>
</dbReference>
<dbReference type="InterPro" id="IPR026619">
    <property type="entry name" value="CEP95"/>
</dbReference>
<evidence type="ECO:0000313" key="3">
    <source>
        <dbReference type="EMBL" id="EFJ50927.1"/>
    </source>
</evidence>
<name>D8TN47_VOLCA</name>
<feature type="compositionally biased region" description="Basic and acidic residues" evidence="1">
    <location>
        <begin position="617"/>
        <end position="629"/>
    </location>
</feature>
<feature type="region of interest" description="Disordered" evidence="1">
    <location>
        <begin position="497"/>
        <end position="528"/>
    </location>
</feature>
<dbReference type="AlphaFoldDB" id="D8TN47"/>
<protein>
    <recommendedName>
        <fullName evidence="2">DUF5745 domain-containing protein</fullName>
    </recommendedName>
</protein>
<dbReference type="Pfam" id="PF19016">
    <property type="entry name" value="DUF5745"/>
    <property type="match status" value="1"/>
</dbReference>
<dbReference type="Proteomes" id="UP000001058">
    <property type="component" value="Unassembled WGS sequence"/>
</dbReference>
<feature type="compositionally biased region" description="Polar residues" evidence="1">
    <location>
        <begin position="182"/>
        <end position="213"/>
    </location>
</feature>
<feature type="region of interest" description="Disordered" evidence="1">
    <location>
        <begin position="329"/>
        <end position="456"/>
    </location>
</feature>
<feature type="domain" description="DUF5745" evidence="2">
    <location>
        <begin position="59"/>
        <end position="112"/>
    </location>
</feature>
<dbReference type="PANTHER" id="PTHR22545">
    <property type="entry name" value="CENTROSOMAL PROTEIN OF 95 KDA"/>
    <property type="match status" value="1"/>
</dbReference>
<gene>
    <name evidence="3" type="ORF">VOLCADRAFT_116649</name>
</gene>
<feature type="compositionally biased region" description="Basic and acidic residues" evidence="1">
    <location>
        <begin position="238"/>
        <end position="253"/>
    </location>
</feature>
<dbReference type="KEGG" id="vcn:VOLCADRAFT_116649"/>
<feature type="compositionally biased region" description="Low complexity" evidence="1">
    <location>
        <begin position="414"/>
        <end position="448"/>
    </location>
</feature>
<dbReference type="OrthoDB" id="545730at2759"/>
<evidence type="ECO:0000256" key="1">
    <source>
        <dbReference type="SAM" id="MobiDB-lite"/>
    </source>
</evidence>
<dbReference type="GeneID" id="9621276"/>
<feature type="region of interest" description="Disordered" evidence="1">
    <location>
        <begin position="121"/>
        <end position="308"/>
    </location>
</feature>
<dbReference type="EMBL" id="GL378329">
    <property type="protein sequence ID" value="EFJ50927.1"/>
    <property type="molecule type" value="Genomic_DNA"/>
</dbReference>
<feature type="compositionally biased region" description="Low complexity" evidence="1">
    <location>
        <begin position="138"/>
        <end position="150"/>
    </location>
</feature>
<sequence>MADVGLTAQELVQACNKVIVYAGLITRVANVEEVRVVCSSSSLLVAALEGFLGRRLENVLRTPETPDERAYNLGIVVNVLSQLLSCDLSHISGERIVEGSIEDIANMLELLAVVCHGKPLQGPAPATNSPSQRDTDRQTPSQRSPTSSPRSPDDTGIPTRERPVRTNNLGTGPADGSPPVHTASSSDNNVQSSDYETDSSAGRQNPRAYTQKQDLGLSSDEEARYASLQQQQQQPQSDRQEPQRGQIDNEARMHPNVYPQPRGELHPKEGDRELRQESLEQPSDAGDSLPQGAVRVRPKGPGRRQRVSMRRTVIAGHVPLSPIMEVSREGWENSRVSKETPRGQASVAAVARSSSSSLRAATGPPPSHIAGAGVKQSASNTSSVISVPSVAQDVSRRSSSGPRSRSDTRSNSSPCQNPVQQRQQHQQLPFSPSAATAATLSPPLAPSSHSEGTSTLLERALSQAEATLRSLGREYENFYYNDDEDDLADVVRSMRRRRRAPKEQLQRQPCAADQGLGGNAGRRGAPPSYEPALRALRAEGQSARMRQHQAFLSRARQVLGEGTSTTTATISTGLPPTSASASGSALGLRSSSRASKPSPIRSTARRSAAAAPTGRAAAREDTKMDRDSRGTSIRGLRAGSGRGHEALVRVLRAGAAPEAGEPDIGRKLMQRVLPEPYGQGGQYGEVEHFDKESLELNPRRRPGLQLKPDLEAKLRHLYRLTVEDPKHRAARVAVESVTVANDLLRQAKRRALVDRLSNARARRDASLRLTTDRLREQSREYKKRAEQLRLQRLAAEWNATQRSAQMRRALQAELTLRDAFLEVLRNEKETLLAERQEAKADATAAFPIYKRALRNTECTYQEMLSLLEKILASERQQRIRADREAEQAQQDFNKLASTVVHDRMQELLARIAREDEAAVQRHSFATHPKAKRALTTQIRRLLGLS</sequence>
<feature type="compositionally biased region" description="Low complexity" evidence="1">
    <location>
        <begin position="345"/>
        <end position="361"/>
    </location>
</feature>
<proteinExistence type="predicted"/>
<keyword evidence="4" id="KW-1185">Reference proteome</keyword>
<feature type="compositionally biased region" description="Polar residues" evidence="1">
    <location>
        <begin position="376"/>
        <end position="386"/>
    </location>
</feature>